<keyword evidence="4" id="KW-1185">Reference proteome</keyword>
<dbReference type="AlphaFoldDB" id="A0A7K0BTY1"/>
<dbReference type="Pfam" id="PF02861">
    <property type="entry name" value="Clp_N"/>
    <property type="match status" value="1"/>
</dbReference>
<name>A0A7K0BTY1_9ACTN</name>
<dbReference type="Gene3D" id="1.10.1780.10">
    <property type="entry name" value="Clp, N-terminal domain"/>
    <property type="match status" value="1"/>
</dbReference>
<evidence type="ECO:0000313" key="4">
    <source>
        <dbReference type="Proteomes" id="UP000487268"/>
    </source>
</evidence>
<gene>
    <name evidence="3" type="ORF">ACRB68_24150</name>
</gene>
<dbReference type="PANTHER" id="PTHR47016">
    <property type="entry name" value="ATP-DEPENDENT CLP PROTEASE ATP-BINDING SUBUNIT CLPT1, CHLOROPLASTIC"/>
    <property type="match status" value="1"/>
</dbReference>
<proteinExistence type="predicted"/>
<protein>
    <recommendedName>
        <fullName evidence="2">Clp R domain-containing protein</fullName>
    </recommendedName>
</protein>
<dbReference type="OrthoDB" id="3628183at2"/>
<evidence type="ECO:0000313" key="3">
    <source>
        <dbReference type="EMBL" id="MQY04362.1"/>
    </source>
</evidence>
<dbReference type="RefSeq" id="WP_153532618.1">
    <property type="nucleotide sequence ID" value="NZ_WEGH01000002.1"/>
</dbReference>
<keyword evidence="1" id="KW-0677">Repeat</keyword>
<dbReference type="SUPFAM" id="SSF81923">
    <property type="entry name" value="Double Clp-N motif"/>
    <property type="match status" value="2"/>
</dbReference>
<dbReference type="EMBL" id="WEGH01000002">
    <property type="protein sequence ID" value="MQY04362.1"/>
    <property type="molecule type" value="Genomic_DNA"/>
</dbReference>
<dbReference type="PROSITE" id="PS51903">
    <property type="entry name" value="CLP_R"/>
    <property type="match status" value="1"/>
</dbReference>
<dbReference type="PANTHER" id="PTHR47016:SF5">
    <property type="entry name" value="CLP DOMAIN SUPERFAMILY PROTEIN"/>
    <property type="match status" value="1"/>
</dbReference>
<reference evidence="3 4" key="1">
    <citation type="submission" date="2019-10" db="EMBL/GenBank/DDBJ databases">
        <title>Actinomadura rubteroloni sp. nov. and Actinomadura macrotermitis sp. nov., isolated from the gut of fungus growing-termite Macrotermes natalensis.</title>
        <authorList>
            <person name="Benndorf R."/>
            <person name="Martin K."/>
            <person name="Kuefner M."/>
            <person name="De Beer W."/>
            <person name="Kaster A.-K."/>
            <person name="Vollmers J."/>
            <person name="Poulsen M."/>
            <person name="Beemelmanns C."/>
        </authorList>
    </citation>
    <scope>NUCLEOTIDE SEQUENCE [LARGE SCALE GENOMIC DNA]</scope>
    <source>
        <strain evidence="3 4">RB68</strain>
    </source>
</reference>
<comment type="caution">
    <text evidence="3">The sequence shown here is derived from an EMBL/GenBank/DDBJ whole genome shotgun (WGS) entry which is preliminary data.</text>
</comment>
<dbReference type="InterPro" id="IPR044217">
    <property type="entry name" value="CLPT1/2"/>
</dbReference>
<evidence type="ECO:0000256" key="1">
    <source>
        <dbReference type="PROSITE-ProRule" id="PRU01251"/>
    </source>
</evidence>
<evidence type="ECO:0000259" key="2">
    <source>
        <dbReference type="PROSITE" id="PS51903"/>
    </source>
</evidence>
<dbReference type="Proteomes" id="UP000487268">
    <property type="component" value="Unassembled WGS sequence"/>
</dbReference>
<feature type="domain" description="Clp R" evidence="2">
    <location>
        <begin position="2"/>
        <end position="145"/>
    </location>
</feature>
<sequence length="187" mass="19977">MFERFSEHARQVIVLAQEESRLLEHGHIGTEHLLLGLLRVHDPLIDQVLAPYGLTLAGARRQVEEMTGKGGGDSGGHVPFTPRAKKTLELGLREALGLGHDYIGTGHLLLGLVDEPDDLAARILTGSGAGLGALRQEVVAAMGAGPAAYTAPPAPREPQADRLAAIEERLAGIEDLIATILERLDRR</sequence>
<dbReference type="InterPro" id="IPR036628">
    <property type="entry name" value="Clp_N_dom_sf"/>
</dbReference>
<accession>A0A7K0BTY1</accession>
<dbReference type="InterPro" id="IPR004176">
    <property type="entry name" value="Clp_R_N"/>
</dbReference>
<organism evidence="3 4">
    <name type="scientific">Actinomadura macrotermitis</name>
    <dbReference type="NCBI Taxonomy" id="2585200"/>
    <lineage>
        <taxon>Bacteria</taxon>
        <taxon>Bacillati</taxon>
        <taxon>Actinomycetota</taxon>
        <taxon>Actinomycetes</taxon>
        <taxon>Streptosporangiales</taxon>
        <taxon>Thermomonosporaceae</taxon>
        <taxon>Actinomadura</taxon>
    </lineage>
</organism>